<organism evidence="3 4">
    <name type="scientific">Salinomyces thailandicus</name>
    <dbReference type="NCBI Taxonomy" id="706561"/>
    <lineage>
        <taxon>Eukaryota</taxon>
        <taxon>Fungi</taxon>
        <taxon>Dikarya</taxon>
        <taxon>Ascomycota</taxon>
        <taxon>Pezizomycotina</taxon>
        <taxon>Dothideomycetes</taxon>
        <taxon>Dothideomycetidae</taxon>
        <taxon>Mycosphaerellales</taxon>
        <taxon>Teratosphaeriaceae</taxon>
        <taxon>Salinomyces</taxon>
    </lineage>
</organism>
<reference evidence="3 4" key="1">
    <citation type="submission" date="2017-03" db="EMBL/GenBank/DDBJ databases">
        <title>Genomes of endolithic fungi from Antarctica.</title>
        <authorList>
            <person name="Coleine C."/>
            <person name="Masonjones S."/>
            <person name="Stajich J.E."/>
        </authorList>
    </citation>
    <scope>NUCLEOTIDE SEQUENCE [LARGE SCALE GENOMIC DNA]</scope>
    <source>
        <strain evidence="3 4">CCFEE 6315</strain>
    </source>
</reference>
<feature type="compositionally biased region" description="Low complexity" evidence="2">
    <location>
        <begin position="608"/>
        <end position="620"/>
    </location>
</feature>
<dbReference type="OrthoDB" id="3557318at2759"/>
<evidence type="ECO:0000313" key="4">
    <source>
        <dbReference type="Proteomes" id="UP000308549"/>
    </source>
</evidence>
<feature type="coiled-coil region" evidence="1">
    <location>
        <begin position="533"/>
        <end position="588"/>
    </location>
</feature>
<feature type="coiled-coil region" evidence="1">
    <location>
        <begin position="134"/>
        <end position="161"/>
    </location>
</feature>
<protein>
    <submittedName>
        <fullName evidence="3">Uncharacterized protein</fullName>
    </submittedName>
</protein>
<evidence type="ECO:0000313" key="3">
    <source>
        <dbReference type="EMBL" id="TKA23405.1"/>
    </source>
</evidence>
<accession>A0A4U0TNS7</accession>
<comment type="caution">
    <text evidence="3">The sequence shown here is derived from an EMBL/GenBank/DDBJ whole genome shotgun (WGS) entry which is preliminary data.</text>
</comment>
<proteinExistence type="predicted"/>
<sequence length="670" mass="77186">MSAHTSLENGTSLPALGLFTDQLETAPLKYDMMRQNLQKDRDIYSEPASPTAGGRSFGTTMQRSAGARALARSSRQSSSMSRRTSFIQGHRQKMSEEHFAQAERSFMSLMELMMGASKEAGTLKEYWSRLMGDRESFEKERESLMVQIEEVTASMSQMELEQENQRRHVGDRKQEVARLLTELSTHAATILELRKRLTDREASSQHTHTEITEIRTSLVRAHSDYEKLQALLEGAQSKLRTTEEELLHAREEAEKYRNDYRALTRELADLKSRNGDLAASLDASRNEVHILTERTRAWELEKASLLAEKDRMQFEVRKHVTKTDDLSRELAEVNEKFTRLQRELHHSKETLRTTELDRDEHASSADAFRRELKDRSLALDKVELQHSELLVRLEQESRKVISKDETLIEKDTQLTGLQQRLNSKQDETRQVIIERDQLRDDYDREHQLVHDHRLKLTSLEERVVKAEARLTDARSEAFTTTELIRTLERERDDAREKHTDTTSETRALNERILRLQEDLRAATHARDHTLTELEAFKTKYEEVSETITEWQDDTGEYEYEIENLRVLLRESREQKEAAISARNAADQERDRSISMYEEKCREFERLAESSSRASFSRSQSIAHGHGHGHGHSSGGERSSSVRIYSKGSTMTGDSHKEGNGEGNGESVLVA</sequence>
<feature type="region of interest" description="Disordered" evidence="2">
    <location>
        <begin position="607"/>
        <end position="670"/>
    </location>
</feature>
<feature type="coiled-coil region" evidence="1">
    <location>
        <begin position="218"/>
        <end position="273"/>
    </location>
</feature>
<gene>
    <name evidence="3" type="ORF">B0A50_07281</name>
</gene>
<feature type="compositionally biased region" description="Low complexity" evidence="2">
    <location>
        <begin position="63"/>
        <end position="85"/>
    </location>
</feature>
<dbReference type="EMBL" id="NAJL01000056">
    <property type="protein sequence ID" value="TKA23405.1"/>
    <property type="molecule type" value="Genomic_DNA"/>
</dbReference>
<feature type="coiled-coil region" evidence="1">
    <location>
        <begin position="323"/>
        <end position="350"/>
    </location>
</feature>
<evidence type="ECO:0000256" key="1">
    <source>
        <dbReference type="SAM" id="Coils"/>
    </source>
</evidence>
<feature type="region of interest" description="Disordered" evidence="2">
    <location>
        <begin position="42"/>
        <end position="94"/>
    </location>
</feature>
<feature type="coiled-coil region" evidence="1">
    <location>
        <begin position="449"/>
        <end position="504"/>
    </location>
</feature>
<name>A0A4U0TNS7_9PEZI</name>
<evidence type="ECO:0000256" key="2">
    <source>
        <dbReference type="SAM" id="MobiDB-lite"/>
    </source>
</evidence>
<dbReference type="AlphaFoldDB" id="A0A4U0TNS7"/>
<keyword evidence="1" id="KW-0175">Coiled coil</keyword>
<keyword evidence="4" id="KW-1185">Reference proteome</keyword>
<dbReference type="Gene3D" id="1.10.287.1490">
    <property type="match status" value="1"/>
</dbReference>
<dbReference type="Proteomes" id="UP000308549">
    <property type="component" value="Unassembled WGS sequence"/>
</dbReference>